<evidence type="ECO:0000256" key="6">
    <source>
        <dbReference type="ARBA" id="ARBA00023136"/>
    </source>
</evidence>
<feature type="domain" description="Lycopene cyclase" evidence="9">
    <location>
        <begin position="5"/>
        <end position="93"/>
    </location>
</feature>
<evidence type="ECO:0000256" key="7">
    <source>
        <dbReference type="ARBA" id="ARBA00023235"/>
    </source>
</evidence>
<feature type="transmembrane region" description="Helical" evidence="8">
    <location>
        <begin position="78"/>
        <end position="95"/>
    </location>
</feature>
<comment type="caution">
    <text evidence="10">The sequence shown here is derived from an EMBL/GenBank/DDBJ whole genome shotgun (WGS) entry which is preliminary data.</text>
</comment>
<evidence type="ECO:0000256" key="5">
    <source>
        <dbReference type="ARBA" id="ARBA00022989"/>
    </source>
</evidence>
<gene>
    <name evidence="10" type="ORF">A2918_02680</name>
</gene>
<feature type="transmembrane region" description="Helical" evidence="8">
    <location>
        <begin position="6"/>
        <end position="23"/>
    </location>
</feature>
<organism evidence="10 11">
    <name type="scientific">Candidatus Yanofskybacteria bacterium RIFCSPLOWO2_01_FULL_42_49</name>
    <dbReference type="NCBI Taxonomy" id="1802694"/>
    <lineage>
        <taxon>Bacteria</taxon>
        <taxon>Candidatus Yanofskyibacteriota</taxon>
    </lineage>
</organism>
<dbReference type="GO" id="GO:0016020">
    <property type="term" value="C:membrane"/>
    <property type="evidence" value="ECO:0007669"/>
    <property type="project" value="UniProtKB-SubCell"/>
</dbReference>
<sequence>MVGEYLFILLFLLASAFYVEWKYKIHLYHSLKERLVITLHFFILGTAWDTFAVWRGHWSFPGEGIIGVKIWLLPLEEYLFFLIMPFFILTVYKAYEYIFHRGKSLSA</sequence>
<feature type="transmembrane region" description="Helical" evidence="8">
    <location>
        <begin position="35"/>
        <end position="54"/>
    </location>
</feature>
<evidence type="ECO:0000313" key="11">
    <source>
        <dbReference type="Proteomes" id="UP000178227"/>
    </source>
</evidence>
<dbReference type="GO" id="GO:0016872">
    <property type="term" value="F:intramolecular lyase activity"/>
    <property type="evidence" value="ECO:0007669"/>
    <property type="project" value="InterPro"/>
</dbReference>
<keyword evidence="6 8" id="KW-0472">Membrane</keyword>
<dbReference type="STRING" id="1802694.A2918_02680"/>
<evidence type="ECO:0000256" key="2">
    <source>
        <dbReference type="ARBA" id="ARBA00004829"/>
    </source>
</evidence>
<dbReference type="NCBIfam" id="TIGR03462">
    <property type="entry name" value="CarR_dom_SF"/>
    <property type="match status" value="1"/>
</dbReference>
<dbReference type="GO" id="GO:0045436">
    <property type="term" value="F:lycopene beta cyclase activity"/>
    <property type="evidence" value="ECO:0007669"/>
    <property type="project" value="UniProtKB-ARBA"/>
</dbReference>
<evidence type="ECO:0000313" key="10">
    <source>
        <dbReference type="EMBL" id="OGN23012.1"/>
    </source>
</evidence>
<dbReference type="GO" id="GO:0016117">
    <property type="term" value="P:carotenoid biosynthetic process"/>
    <property type="evidence" value="ECO:0007669"/>
    <property type="project" value="UniProtKB-KW"/>
</dbReference>
<reference evidence="10 11" key="1">
    <citation type="journal article" date="2016" name="Nat. Commun.">
        <title>Thousands of microbial genomes shed light on interconnected biogeochemical processes in an aquifer system.</title>
        <authorList>
            <person name="Anantharaman K."/>
            <person name="Brown C.T."/>
            <person name="Hug L.A."/>
            <person name="Sharon I."/>
            <person name="Castelle C.J."/>
            <person name="Probst A.J."/>
            <person name="Thomas B.C."/>
            <person name="Singh A."/>
            <person name="Wilkins M.J."/>
            <person name="Karaoz U."/>
            <person name="Brodie E.L."/>
            <person name="Williams K.H."/>
            <person name="Hubbard S.S."/>
            <person name="Banfield J.F."/>
        </authorList>
    </citation>
    <scope>NUCLEOTIDE SEQUENCE [LARGE SCALE GENOMIC DNA]</scope>
</reference>
<dbReference type="InterPro" id="IPR017825">
    <property type="entry name" value="Lycopene_cyclase_dom"/>
</dbReference>
<dbReference type="Pfam" id="PF18916">
    <property type="entry name" value="Lycopene_cyc"/>
    <property type="match status" value="1"/>
</dbReference>
<evidence type="ECO:0000256" key="1">
    <source>
        <dbReference type="ARBA" id="ARBA00004141"/>
    </source>
</evidence>
<keyword evidence="3 8" id="KW-0812">Transmembrane</keyword>
<keyword evidence="5 8" id="KW-1133">Transmembrane helix</keyword>
<evidence type="ECO:0000256" key="3">
    <source>
        <dbReference type="ARBA" id="ARBA00022692"/>
    </source>
</evidence>
<evidence type="ECO:0000256" key="4">
    <source>
        <dbReference type="ARBA" id="ARBA00022746"/>
    </source>
</evidence>
<name>A0A1F8GCA8_9BACT</name>
<keyword evidence="4" id="KW-0125">Carotenoid biosynthesis</keyword>
<evidence type="ECO:0000259" key="9">
    <source>
        <dbReference type="Pfam" id="PF18916"/>
    </source>
</evidence>
<dbReference type="AlphaFoldDB" id="A0A1F8GCA8"/>
<comment type="pathway">
    <text evidence="2">Carotenoid biosynthesis.</text>
</comment>
<comment type="subcellular location">
    <subcellularLocation>
        <location evidence="1">Membrane</location>
        <topology evidence="1">Multi-pass membrane protein</topology>
    </subcellularLocation>
</comment>
<proteinExistence type="predicted"/>
<evidence type="ECO:0000256" key="8">
    <source>
        <dbReference type="SAM" id="Phobius"/>
    </source>
</evidence>
<accession>A0A1F8GCA8</accession>
<dbReference type="Proteomes" id="UP000178227">
    <property type="component" value="Unassembled WGS sequence"/>
</dbReference>
<protein>
    <recommendedName>
        <fullName evidence="9">Lycopene cyclase domain-containing protein</fullName>
    </recommendedName>
</protein>
<dbReference type="EMBL" id="MGKI01000006">
    <property type="protein sequence ID" value="OGN23012.1"/>
    <property type="molecule type" value="Genomic_DNA"/>
</dbReference>
<keyword evidence="7" id="KW-0413">Isomerase</keyword>